<evidence type="ECO:0008006" key="4">
    <source>
        <dbReference type="Google" id="ProtNLM"/>
    </source>
</evidence>
<dbReference type="Proteomes" id="UP000249061">
    <property type="component" value="Unassembled WGS sequence"/>
</dbReference>
<reference evidence="2 3" key="1">
    <citation type="submission" date="2017-08" db="EMBL/GenBank/DDBJ databases">
        <title>Infants hospitalized years apart are colonized by the same room-sourced microbial strains.</title>
        <authorList>
            <person name="Brooks B."/>
            <person name="Olm M.R."/>
            <person name="Firek B.A."/>
            <person name="Baker R."/>
            <person name="Thomas B.C."/>
            <person name="Morowitz M.J."/>
            <person name="Banfield J.F."/>
        </authorList>
    </citation>
    <scope>NUCLEOTIDE SEQUENCE [LARGE SCALE GENOMIC DNA]</scope>
    <source>
        <strain evidence="2">S2_003_000_R2_14</strain>
    </source>
</reference>
<feature type="signal peptide" evidence="1">
    <location>
        <begin position="1"/>
        <end position="18"/>
    </location>
</feature>
<keyword evidence="1" id="KW-0732">Signal</keyword>
<dbReference type="Gene3D" id="1.25.40.10">
    <property type="entry name" value="Tetratricopeptide repeat domain"/>
    <property type="match status" value="1"/>
</dbReference>
<evidence type="ECO:0000256" key="1">
    <source>
        <dbReference type="SAM" id="SignalP"/>
    </source>
</evidence>
<gene>
    <name evidence="2" type="ORF">DI536_10970</name>
</gene>
<dbReference type="InterPro" id="IPR011990">
    <property type="entry name" value="TPR-like_helical_dom_sf"/>
</dbReference>
<accession>A0A2W5TE99</accession>
<dbReference type="EMBL" id="QFQP01000008">
    <property type="protein sequence ID" value="PZR13849.1"/>
    <property type="molecule type" value="Genomic_DNA"/>
</dbReference>
<evidence type="ECO:0000313" key="3">
    <source>
        <dbReference type="Proteomes" id="UP000249061"/>
    </source>
</evidence>
<name>A0A2W5TE99_9BACT</name>
<evidence type="ECO:0000313" key="2">
    <source>
        <dbReference type="EMBL" id="PZR13849.1"/>
    </source>
</evidence>
<proteinExistence type="predicted"/>
<comment type="caution">
    <text evidence="2">The sequence shown here is derived from an EMBL/GenBank/DDBJ whole genome shotgun (WGS) entry which is preliminary data.</text>
</comment>
<dbReference type="AlphaFoldDB" id="A0A2W5TE99"/>
<protein>
    <recommendedName>
        <fullName evidence="4">Tetratricopeptide repeat protein</fullName>
    </recommendedName>
</protein>
<organism evidence="2 3">
    <name type="scientific">Archangium gephyra</name>
    <dbReference type="NCBI Taxonomy" id="48"/>
    <lineage>
        <taxon>Bacteria</taxon>
        <taxon>Pseudomonadati</taxon>
        <taxon>Myxococcota</taxon>
        <taxon>Myxococcia</taxon>
        <taxon>Myxococcales</taxon>
        <taxon>Cystobacterineae</taxon>
        <taxon>Archangiaceae</taxon>
        <taxon>Archangium</taxon>
    </lineage>
</organism>
<feature type="chain" id="PRO_5016148840" description="Tetratricopeptide repeat protein" evidence="1">
    <location>
        <begin position="19"/>
        <end position="258"/>
    </location>
</feature>
<sequence>MRALTLLVTLSLSLSALAQEPAPPPAEAAAPDAASFAATLDELWKTRDGQGVAAKVDAAYREGLKAFPNDYAILWRAARARWWAADGIDDAGLKKQLAKEAWGYAKRAVAANATGLEGKYYTALSIGAYSQAVGILAALGEGLEGQFLENLEFAMKNGESFDRYGPHTTKGRYYWELPWPKRDLKKSKEELQKSIDKHPEHLRNYLFMAETLLKDGDAKGAKVQIDKALNGSESYDPPEARRVKKWAKGVEKQIDAAL</sequence>